<dbReference type="GO" id="GO:0006950">
    <property type="term" value="P:response to stress"/>
    <property type="evidence" value="ECO:0007669"/>
    <property type="project" value="UniProtKB-ARBA"/>
</dbReference>
<evidence type="ECO:0000259" key="8">
    <source>
        <dbReference type="PROSITE" id="PS50846"/>
    </source>
</evidence>
<keyword evidence="2" id="KW-0488">Methylation</keyword>
<dbReference type="InterPro" id="IPR036163">
    <property type="entry name" value="HMA_dom_sf"/>
</dbReference>
<sequence>MCLQSLKPPNPANAQGDDATELHVRKVTVMEIGIGLYKNSCRDEGEPQSFWLYHFLLVPLSIGTNLLLPAMGGAVDYFSGLLGGYSHKRKRQFQTVELKVRMDCEGCELKVRNALASMKGVQSVDINRKQYKVTVIGYIEPNKVVKRVQSTGKRAEIWPYVPYNVVAYPYTPQTYDKKAPAGHVRNVEVITMANQVVRPEDKLSTMFSDDNPNACSIM</sequence>
<evidence type="ECO:0000256" key="7">
    <source>
        <dbReference type="ARBA" id="ARBA00024045"/>
    </source>
</evidence>
<proteinExistence type="inferred from homology"/>
<dbReference type="CDD" id="cd00371">
    <property type="entry name" value="HMA"/>
    <property type="match status" value="1"/>
</dbReference>
<organism evidence="9 10">
    <name type="scientific">Zingiber officinale</name>
    <name type="common">Ginger</name>
    <name type="synonym">Amomum zingiber</name>
    <dbReference type="NCBI Taxonomy" id="94328"/>
    <lineage>
        <taxon>Eukaryota</taxon>
        <taxon>Viridiplantae</taxon>
        <taxon>Streptophyta</taxon>
        <taxon>Embryophyta</taxon>
        <taxon>Tracheophyta</taxon>
        <taxon>Spermatophyta</taxon>
        <taxon>Magnoliopsida</taxon>
        <taxon>Liliopsida</taxon>
        <taxon>Zingiberales</taxon>
        <taxon>Zingiberaceae</taxon>
        <taxon>Zingiber</taxon>
    </lineage>
</organism>
<accession>A0A8J5GAQ5</accession>
<dbReference type="SUPFAM" id="SSF55008">
    <property type="entry name" value="HMA, heavy metal-associated domain"/>
    <property type="match status" value="1"/>
</dbReference>
<dbReference type="PANTHER" id="PTHR22814">
    <property type="entry name" value="COPPER TRANSPORT PROTEIN ATOX1-RELATED"/>
    <property type="match status" value="1"/>
</dbReference>
<keyword evidence="10" id="KW-1185">Reference proteome</keyword>
<keyword evidence="6" id="KW-0449">Lipoprotein</keyword>
<dbReference type="Pfam" id="PF00403">
    <property type="entry name" value="HMA"/>
    <property type="match status" value="1"/>
</dbReference>
<dbReference type="FunFam" id="3.30.70.100:FF:000035">
    <property type="entry name" value="Heavy metal-associated isoprenylated plant protein 26"/>
    <property type="match status" value="1"/>
</dbReference>
<dbReference type="EMBL" id="JACMSC010000011">
    <property type="protein sequence ID" value="KAG6501029.1"/>
    <property type="molecule type" value="Genomic_DNA"/>
</dbReference>
<comment type="similarity">
    <text evidence="7">Belongs to the HIPP family.</text>
</comment>
<feature type="domain" description="HMA" evidence="8">
    <location>
        <begin position="93"/>
        <end position="156"/>
    </location>
</feature>
<keyword evidence="6" id="KW-0636">Prenylation</keyword>
<keyword evidence="3" id="KW-0104">Cadmium</keyword>
<dbReference type="AlphaFoldDB" id="A0A8J5GAQ5"/>
<dbReference type="Gene3D" id="3.30.70.100">
    <property type="match status" value="1"/>
</dbReference>
<comment type="subcellular location">
    <subcellularLocation>
        <location evidence="1">Membrane</location>
    </subcellularLocation>
</comment>
<gene>
    <name evidence="9" type="ORF">ZIOFF_040895</name>
</gene>
<dbReference type="Proteomes" id="UP000734854">
    <property type="component" value="Unassembled WGS sequence"/>
</dbReference>
<reference evidence="9 10" key="1">
    <citation type="submission" date="2020-08" db="EMBL/GenBank/DDBJ databases">
        <title>Plant Genome Project.</title>
        <authorList>
            <person name="Zhang R.-G."/>
        </authorList>
    </citation>
    <scope>NUCLEOTIDE SEQUENCE [LARGE SCALE GENOMIC DNA]</scope>
    <source>
        <tissue evidence="9">Rhizome</tissue>
    </source>
</reference>
<evidence type="ECO:0000256" key="3">
    <source>
        <dbReference type="ARBA" id="ARBA00022539"/>
    </source>
</evidence>
<protein>
    <recommendedName>
        <fullName evidence="8">HMA domain-containing protein</fullName>
    </recommendedName>
</protein>
<evidence type="ECO:0000256" key="4">
    <source>
        <dbReference type="ARBA" id="ARBA00022723"/>
    </source>
</evidence>
<comment type="caution">
    <text evidence="9">The sequence shown here is derived from an EMBL/GenBank/DDBJ whole genome shotgun (WGS) entry which is preliminary data.</text>
</comment>
<evidence type="ECO:0000256" key="6">
    <source>
        <dbReference type="ARBA" id="ARBA00023289"/>
    </source>
</evidence>
<name>A0A8J5GAQ5_ZINOF</name>
<dbReference type="GO" id="GO:0046872">
    <property type="term" value="F:metal ion binding"/>
    <property type="evidence" value="ECO:0007669"/>
    <property type="project" value="UniProtKB-KW"/>
</dbReference>
<dbReference type="GO" id="GO:0016020">
    <property type="term" value="C:membrane"/>
    <property type="evidence" value="ECO:0007669"/>
    <property type="project" value="UniProtKB-SubCell"/>
</dbReference>
<evidence type="ECO:0000256" key="5">
    <source>
        <dbReference type="ARBA" id="ARBA00023136"/>
    </source>
</evidence>
<evidence type="ECO:0000256" key="1">
    <source>
        <dbReference type="ARBA" id="ARBA00004370"/>
    </source>
</evidence>
<keyword evidence="5" id="KW-0472">Membrane</keyword>
<keyword evidence="4" id="KW-0479">Metal-binding</keyword>
<evidence type="ECO:0000313" key="9">
    <source>
        <dbReference type="EMBL" id="KAG6501029.1"/>
    </source>
</evidence>
<dbReference type="InterPro" id="IPR006121">
    <property type="entry name" value="HMA_dom"/>
</dbReference>
<dbReference type="PANTHER" id="PTHR22814:SF336">
    <property type="entry name" value="HEAVY METAL-ASSOCIATED ISOPRENYLATED PLANT PROTEIN 23"/>
    <property type="match status" value="1"/>
</dbReference>
<evidence type="ECO:0000256" key="2">
    <source>
        <dbReference type="ARBA" id="ARBA00022481"/>
    </source>
</evidence>
<evidence type="ECO:0000313" key="10">
    <source>
        <dbReference type="Proteomes" id="UP000734854"/>
    </source>
</evidence>
<dbReference type="PROSITE" id="PS50846">
    <property type="entry name" value="HMA_2"/>
    <property type="match status" value="1"/>
</dbReference>